<feature type="region of interest" description="Disordered" evidence="2">
    <location>
        <begin position="173"/>
        <end position="291"/>
    </location>
</feature>
<organism evidence="4 5">
    <name type="scientific">Cymbomonas tetramitiformis</name>
    <dbReference type="NCBI Taxonomy" id="36881"/>
    <lineage>
        <taxon>Eukaryota</taxon>
        <taxon>Viridiplantae</taxon>
        <taxon>Chlorophyta</taxon>
        <taxon>Pyramimonadophyceae</taxon>
        <taxon>Pyramimonadales</taxon>
        <taxon>Pyramimonadaceae</taxon>
        <taxon>Cymbomonas</taxon>
    </lineage>
</organism>
<protein>
    <submittedName>
        <fullName evidence="4">Uncharacterized protein</fullName>
    </submittedName>
</protein>
<proteinExistence type="predicted"/>
<feature type="region of interest" description="Disordered" evidence="2">
    <location>
        <begin position="120"/>
        <end position="139"/>
    </location>
</feature>
<accession>A0AAE0GJ02</accession>
<dbReference type="Proteomes" id="UP001190700">
    <property type="component" value="Unassembled WGS sequence"/>
</dbReference>
<sequence length="681" mass="75141">MEAIRSVDVEDLVIASVFSVGPRRHSRSVKMPRQVRDATADELPTVQGGTCHKCARSLKNTSVNESARCSKCGIRYHTSDCGQRFSQQALEGPLDGCPKCEKLCECAGGVVTCHAFSMRSKRQRPNGDSQEETRTKSQTKRYKIVIENLQNTISALRSEVQRLTGIIAQLTGGPATSQTAYEEQTYRDTEAPSASQTARCLETSSVQTFSNSPLHSTNNPSSPPQQSSIHSSPERQSQFESVPHPTTSLPSSEQSAAQSSLPSHNSSLACGDRASPPHIVVMPPPAQQNTQGEDFLDFLTLPLDDGLWDSLDLEAEEAHLAREPSGCSGNPPRGFTLDESLFIRGPQATVEGVADGTSLVCSIKQDMNMRTKQIIKLAVLLFFAKLLVWDTLDVIGFDHVMLFYRLIIERLYLISGERPSEIAVVVLSFLLRTFSFLIDALSLSTVLVGVKLKNPNVFGGRRALLISVAFYVWTILLFVAALVYGASRCWQLLSLSWQGDVPQLSSCNKLELEEGFAENFDEFDQALKDEDTVYWSEELVPWENKKGGKKRRGGKESDGMRSGPHDDGKPKGHKDGKRSLFQADKNSQKGLFEVDCEVWSESIPLSANTQLAVEFLSLALSLAFSFGYVNLVHCIRHFLRRLNVVHPLYVGEKNTAQEGLLHVNKPFSAQQLLPKEASSES</sequence>
<keyword evidence="3" id="KW-0472">Membrane</keyword>
<dbReference type="EMBL" id="LGRX02005189">
    <property type="protein sequence ID" value="KAK3278992.1"/>
    <property type="molecule type" value="Genomic_DNA"/>
</dbReference>
<keyword evidence="3" id="KW-0812">Transmembrane</keyword>
<evidence type="ECO:0000256" key="2">
    <source>
        <dbReference type="SAM" id="MobiDB-lite"/>
    </source>
</evidence>
<feature type="compositionally biased region" description="Basic and acidic residues" evidence="2">
    <location>
        <begin position="554"/>
        <end position="570"/>
    </location>
</feature>
<feature type="transmembrane region" description="Helical" evidence="3">
    <location>
        <begin position="611"/>
        <end position="631"/>
    </location>
</feature>
<feature type="compositionally biased region" description="Polar residues" evidence="2">
    <location>
        <begin position="192"/>
        <end position="214"/>
    </location>
</feature>
<feature type="transmembrane region" description="Helical" evidence="3">
    <location>
        <begin position="422"/>
        <end position="450"/>
    </location>
</feature>
<evidence type="ECO:0000256" key="1">
    <source>
        <dbReference type="SAM" id="Coils"/>
    </source>
</evidence>
<dbReference type="AlphaFoldDB" id="A0AAE0GJ02"/>
<evidence type="ECO:0000313" key="5">
    <source>
        <dbReference type="Proteomes" id="UP001190700"/>
    </source>
</evidence>
<feature type="region of interest" description="Disordered" evidence="2">
    <location>
        <begin position="545"/>
        <end position="578"/>
    </location>
</feature>
<keyword evidence="5" id="KW-1185">Reference proteome</keyword>
<feature type="compositionally biased region" description="Polar residues" evidence="2">
    <location>
        <begin position="234"/>
        <end position="268"/>
    </location>
</feature>
<feature type="transmembrane region" description="Helical" evidence="3">
    <location>
        <begin position="462"/>
        <end position="486"/>
    </location>
</feature>
<name>A0AAE0GJ02_9CHLO</name>
<evidence type="ECO:0000313" key="4">
    <source>
        <dbReference type="EMBL" id="KAK3278992.1"/>
    </source>
</evidence>
<gene>
    <name evidence="4" type="ORF">CYMTET_13103</name>
</gene>
<keyword evidence="3" id="KW-1133">Transmembrane helix</keyword>
<feature type="transmembrane region" description="Helical" evidence="3">
    <location>
        <begin position="374"/>
        <end position="392"/>
    </location>
</feature>
<feature type="coiled-coil region" evidence="1">
    <location>
        <begin position="139"/>
        <end position="166"/>
    </location>
</feature>
<feature type="compositionally biased region" description="Low complexity" evidence="2">
    <location>
        <begin position="215"/>
        <end position="231"/>
    </location>
</feature>
<comment type="caution">
    <text evidence="4">The sequence shown here is derived from an EMBL/GenBank/DDBJ whole genome shotgun (WGS) entry which is preliminary data.</text>
</comment>
<reference evidence="4 5" key="1">
    <citation type="journal article" date="2015" name="Genome Biol. Evol.">
        <title>Comparative Genomics of a Bacterivorous Green Alga Reveals Evolutionary Causalities and Consequences of Phago-Mixotrophic Mode of Nutrition.</title>
        <authorList>
            <person name="Burns J.A."/>
            <person name="Paasch A."/>
            <person name="Narechania A."/>
            <person name="Kim E."/>
        </authorList>
    </citation>
    <scope>NUCLEOTIDE SEQUENCE [LARGE SCALE GENOMIC DNA]</scope>
    <source>
        <strain evidence="4 5">PLY_AMNH</strain>
    </source>
</reference>
<keyword evidence="1" id="KW-0175">Coiled coil</keyword>
<evidence type="ECO:0000256" key="3">
    <source>
        <dbReference type="SAM" id="Phobius"/>
    </source>
</evidence>